<evidence type="ECO:0000313" key="7">
    <source>
        <dbReference type="EMBL" id="BCI61135.1"/>
    </source>
</evidence>
<name>A0A7I8D529_9FIRM</name>
<dbReference type="Gene3D" id="2.60.40.1850">
    <property type="match status" value="1"/>
</dbReference>
<evidence type="ECO:0000256" key="3">
    <source>
        <dbReference type="SAM" id="MobiDB-lite"/>
    </source>
</evidence>
<dbReference type="AlphaFoldDB" id="A0A7I8D529"/>
<dbReference type="PROSITE" id="PS50978">
    <property type="entry name" value="NEAT"/>
    <property type="match status" value="1"/>
</dbReference>
<evidence type="ECO:0000256" key="5">
    <source>
        <dbReference type="SAM" id="SignalP"/>
    </source>
</evidence>
<dbReference type="Pfam" id="PF05031">
    <property type="entry name" value="NEAT"/>
    <property type="match status" value="1"/>
</dbReference>
<feature type="chain" id="PRO_5030623982" description="NEAT domain-containing protein" evidence="5">
    <location>
        <begin position="33"/>
        <end position="585"/>
    </location>
</feature>
<feature type="domain" description="NEAT" evidence="6">
    <location>
        <begin position="400"/>
        <end position="537"/>
    </location>
</feature>
<feature type="region of interest" description="Disordered" evidence="3">
    <location>
        <begin position="528"/>
        <end position="552"/>
    </location>
</feature>
<evidence type="ECO:0000259" key="6">
    <source>
        <dbReference type="PROSITE" id="PS50978"/>
    </source>
</evidence>
<dbReference type="Pfam" id="PF07554">
    <property type="entry name" value="FIVAR"/>
    <property type="match status" value="1"/>
</dbReference>
<dbReference type="SUPFAM" id="SSF158911">
    <property type="entry name" value="NEAT domain-like"/>
    <property type="match status" value="1"/>
</dbReference>
<comment type="subcellular location">
    <subcellularLocation>
        <location evidence="1">Cell envelope</location>
    </subcellularLocation>
</comment>
<organism evidence="7 8">
    <name type="scientific">Solibaculum mannosilyticum</name>
    <dbReference type="NCBI Taxonomy" id="2780922"/>
    <lineage>
        <taxon>Bacteria</taxon>
        <taxon>Bacillati</taxon>
        <taxon>Bacillota</taxon>
        <taxon>Clostridia</taxon>
        <taxon>Eubacteriales</taxon>
        <taxon>Oscillospiraceae</taxon>
        <taxon>Solibaculum</taxon>
    </lineage>
</organism>
<protein>
    <recommendedName>
        <fullName evidence="6">NEAT domain-containing protein</fullName>
    </recommendedName>
</protein>
<feature type="signal peptide" evidence="5">
    <location>
        <begin position="1"/>
        <end position="32"/>
    </location>
</feature>
<dbReference type="EMBL" id="AP023321">
    <property type="protein sequence ID" value="BCI61135.1"/>
    <property type="molecule type" value="Genomic_DNA"/>
</dbReference>
<reference evidence="8" key="1">
    <citation type="submission" date="2020-07" db="EMBL/GenBank/DDBJ databases">
        <title>Complete genome sequencing of Clostridia bacterium strain 12CBH8.</title>
        <authorList>
            <person name="Sakamoto M."/>
            <person name="Murakami T."/>
            <person name="Mori H."/>
        </authorList>
    </citation>
    <scope>NUCLEOTIDE SEQUENCE [LARGE SCALE GENOMIC DNA]</scope>
    <source>
        <strain evidence="8">12CBH8</strain>
    </source>
</reference>
<sequence length="585" mass="63162">MARTKQNWLKRGLSLLLAAMLMLSMSAVSAFAEGTDIASTPGTYVVPVKSLVSAAPLPPVQQAFANAFGENAEVTVDQNGDMTAKVNLQHMVINLMGEYHANVLTIEGATYLSYKTEKSSTKFGDVSAVEEIQVPDEVQFPLTNASDDGSYVLEITVDFMNAFLGGGKPYPTDVTLTLDFENAKADASELEDLVNSYRQLSEENYTPETWAAFEGVLAEAEAMIENGASMDEINAMIDRLTEARDALEYAGADYSAVEAALDKIPEDGSLYTEASWDALQEAKEAVKYGLTKEDQATVDGWAEDIESKIAELEYKDADYTNVDKAIASVPADLSQYTDESVAALNSALDAVVRDLKANDQVKVDKMASDIEAAVKALTLKDSSTGSDDDTSDKPLDKDNLEDGIYEVSIQLWHATNDQASMAAASIETTARIVVKDGTMTMYIYTKPMTFGTITASLQELKVADADGNYSEAKVEKKDASGNPTCFSFVVPHTQEYIKVKVNPHVAMMGNQDLDARVKVDYSSLKKISTDSSDPSVDVVTPADPVENPNTDGDSNVLPFMMVALISAGMMLALSIRGKRKASQGE</sequence>
<dbReference type="CDD" id="cd06920">
    <property type="entry name" value="NEAT"/>
    <property type="match status" value="1"/>
</dbReference>
<proteinExistence type="predicted"/>
<evidence type="ECO:0000256" key="4">
    <source>
        <dbReference type="SAM" id="Phobius"/>
    </source>
</evidence>
<dbReference type="InterPro" id="IPR006635">
    <property type="entry name" value="NEAT_dom"/>
</dbReference>
<evidence type="ECO:0000256" key="1">
    <source>
        <dbReference type="ARBA" id="ARBA00004196"/>
    </source>
</evidence>
<dbReference type="RefSeq" id="WP_246441471.1">
    <property type="nucleotide sequence ID" value="NZ_AP023321.1"/>
</dbReference>
<dbReference type="Proteomes" id="UP000593890">
    <property type="component" value="Chromosome"/>
</dbReference>
<dbReference type="Gene3D" id="1.20.1270.90">
    <property type="entry name" value="AF1782-like"/>
    <property type="match status" value="3"/>
</dbReference>
<gene>
    <name evidence="7" type="ORF">C12CBH8_17740</name>
</gene>
<accession>A0A7I8D529</accession>
<feature type="transmembrane region" description="Helical" evidence="4">
    <location>
        <begin position="556"/>
        <end position="575"/>
    </location>
</feature>
<evidence type="ECO:0000313" key="8">
    <source>
        <dbReference type="Proteomes" id="UP000593890"/>
    </source>
</evidence>
<keyword evidence="8" id="KW-1185">Reference proteome</keyword>
<keyword evidence="4" id="KW-1133">Transmembrane helix</keyword>
<dbReference type="SMART" id="SM00725">
    <property type="entry name" value="NEAT"/>
    <property type="match status" value="1"/>
</dbReference>
<evidence type="ECO:0000256" key="2">
    <source>
        <dbReference type="ARBA" id="ARBA00022729"/>
    </source>
</evidence>
<keyword evidence="2 5" id="KW-0732">Signal</keyword>
<feature type="compositionally biased region" description="Low complexity" evidence="3">
    <location>
        <begin position="529"/>
        <end position="545"/>
    </location>
</feature>
<dbReference type="KEGG" id="sman:C12CBH8_17740"/>
<keyword evidence="4" id="KW-0472">Membrane</keyword>
<dbReference type="InterPro" id="IPR037250">
    <property type="entry name" value="NEAT_dom_sf"/>
</dbReference>
<keyword evidence="4" id="KW-0812">Transmembrane</keyword>
<dbReference type="GO" id="GO:0030313">
    <property type="term" value="C:cell envelope"/>
    <property type="evidence" value="ECO:0007669"/>
    <property type="project" value="UniProtKB-SubCell"/>
</dbReference>